<protein>
    <recommendedName>
        <fullName evidence="4">PrgI family protein</fullName>
    </recommendedName>
</protein>
<dbReference type="Pfam" id="PF12666">
    <property type="entry name" value="PrgI"/>
    <property type="match status" value="1"/>
</dbReference>
<dbReference type="EMBL" id="PFJH01000039">
    <property type="protein sequence ID" value="PIX68864.1"/>
    <property type="molecule type" value="Genomic_DNA"/>
</dbReference>
<reference evidence="3" key="1">
    <citation type="submission" date="2017-09" db="EMBL/GenBank/DDBJ databases">
        <title>Depth-based differentiation of microbial function through sediment-hosted aquifers and enrichment of novel symbionts in the deep terrestrial subsurface.</title>
        <authorList>
            <person name="Probst A.J."/>
            <person name="Ladd B."/>
            <person name="Jarett J.K."/>
            <person name="Geller-Mcgrath D.E."/>
            <person name="Sieber C.M.K."/>
            <person name="Emerson J.B."/>
            <person name="Anantharaman K."/>
            <person name="Thomas B.C."/>
            <person name="Malmstrom R."/>
            <person name="Stieglmeier M."/>
            <person name="Klingl A."/>
            <person name="Woyke T."/>
            <person name="Ryan C.M."/>
            <person name="Banfield J.F."/>
        </authorList>
    </citation>
    <scope>NUCLEOTIDE SEQUENCE [LARGE SCALE GENOMIC DNA]</scope>
</reference>
<evidence type="ECO:0000256" key="1">
    <source>
        <dbReference type="SAM" id="Phobius"/>
    </source>
</evidence>
<dbReference type="Proteomes" id="UP000228500">
    <property type="component" value="Unassembled WGS sequence"/>
</dbReference>
<keyword evidence="1" id="KW-0472">Membrane</keyword>
<dbReference type="AlphaFoldDB" id="A0A2M7LLB2"/>
<dbReference type="InterPro" id="IPR024414">
    <property type="entry name" value="Uncharacterised_PrgI"/>
</dbReference>
<evidence type="ECO:0000313" key="3">
    <source>
        <dbReference type="Proteomes" id="UP000228500"/>
    </source>
</evidence>
<sequence>MEQHPIPRQITSFEFKLIGFMTLKQFLYLVIFAPLGYIASVIFPLPFVNVLVGLAVAALGVALAFLPINDRPLDIWIRNIWKRLNSPTQFTYHKHNQPIALLQNLYFVSDPHHVMAHIESKQMLAAYLEKTKQTMPATPKKKQVQQAFSSPQSSQSVVMVPSTPIQTQTAQQIAQAYTSPVQEVPKAPPTTIAQGEHKPFFIGTIKNGKRIPLPGILIYVKNNQNIPVRLLKTNQHGIFATFNSLPSGEYLFEIKDPKSSYLFDTMKIAIKDINTKSIEFYSKELL</sequence>
<comment type="caution">
    <text evidence="2">The sequence shown here is derived from an EMBL/GenBank/DDBJ whole genome shotgun (WGS) entry which is preliminary data.</text>
</comment>
<feature type="transmembrane region" description="Helical" evidence="1">
    <location>
        <begin position="26"/>
        <end position="45"/>
    </location>
</feature>
<keyword evidence="1" id="KW-1133">Transmembrane helix</keyword>
<proteinExistence type="predicted"/>
<evidence type="ECO:0008006" key="4">
    <source>
        <dbReference type="Google" id="ProtNLM"/>
    </source>
</evidence>
<organism evidence="2 3">
    <name type="scientific">Candidatus Roizmanbacteria bacterium CG_4_10_14_3_um_filter_39_13</name>
    <dbReference type="NCBI Taxonomy" id="1974831"/>
    <lineage>
        <taxon>Bacteria</taxon>
        <taxon>Candidatus Roizmaniibacteriota</taxon>
    </lineage>
</organism>
<evidence type="ECO:0000313" key="2">
    <source>
        <dbReference type="EMBL" id="PIX68864.1"/>
    </source>
</evidence>
<dbReference type="SUPFAM" id="SSF49478">
    <property type="entry name" value="Cna protein B-type domain"/>
    <property type="match status" value="1"/>
</dbReference>
<feature type="transmembrane region" description="Helical" evidence="1">
    <location>
        <begin position="51"/>
        <end position="68"/>
    </location>
</feature>
<accession>A0A2M7LLB2</accession>
<gene>
    <name evidence="2" type="ORF">COZ40_01000</name>
</gene>
<name>A0A2M7LLB2_9BACT</name>
<keyword evidence="1" id="KW-0812">Transmembrane</keyword>